<evidence type="ECO:0000256" key="2">
    <source>
        <dbReference type="ARBA" id="ARBA00022617"/>
    </source>
</evidence>
<evidence type="ECO:0000256" key="1">
    <source>
        <dbReference type="ARBA" id="ARBA00022448"/>
    </source>
</evidence>
<dbReference type="InterPro" id="IPR001486">
    <property type="entry name" value="Hemoglobin_trunc"/>
</dbReference>
<organism evidence="6 7">
    <name type="scientific">Acidiphilium cryptum (strain JF-5)</name>
    <dbReference type="NCBI Taxonomy" id="349163"/>
    <lineage>
        <taxon>Bacteria</taxon>
        <taxon>Pseudomonadati</taxon>
        <taxon>Pseudomonadota</taxon>
        <taxon>Alphaproteobacteria</taxon>
        <taxon>Acetobacterales</taxon>
        <taxon>Acidocellaceae</taxon>
        <taxon>Acidiphilium</taxon>
    </lineage>
</organism>
<gene>
    <name evidence="6" type="ordered locus">Acry_2350</name>
</gene>
<dbReference type="SUPFAM" id="SSF46458">
    <property type="entry name" value="Globin-like"/>
    <property type="match status" value="1"/>
</dbReference>
<keyword evidence="4 5" id="KW-0408">Iron</keyword>
<dbReference type="InterPro" id="IPR009050">
    <property type="entry name" value="Globin-like_sf"/>
</dbReference>
<keyword evidence="2 5" id="KW-0349">Heme</keyword>
<evidence type="ECO:0000313" key="7">
    <source>
        <dbReference type="Proteomes" id="UP000000245"/>
    </source>
</evidence>
<dbReference type="KEGG" id="acr:Acry_2350"/>
<evidence type="ECO:0000313" key="6">
    <source>
        <dbReference type="EMBL" id="ABQ31544.1"/>
    </source>
</evidence>
<feature type="binding site" description="distal binding residue" evidence="5">
    <location>
        <position position="96"/>
    </location>
    <ligand>
        <name>heme</name>
        <dbReference type="ChEBI" id="CHEBI:30413"/>
    </ligand>
    <ligandPart>
        <name>Fe</name>
        <dbReference type="ChEBI" id="CHEBI:18248"/>
    </ligandPart>
</feature>
<dbReference type="Pfam" id="PF01152">
    <property type="entry name" value="Bac_globin"/>
    <property type="match status" value="1"/>
</dbReference>
<reference evidence="6 7" key="1">
    <citation type="submission" date="2007-05" db="EMBL/GenBank/DDBJ databases">
        <title>Complete sequence of chromosome of Acidiphilium cryptum JF-5.</title>
        <authorList>
            <consortium name="US DOE Joint Genome Institute"/>
            <person name="Copeland A."/>
            <person name="Lucas S."/>
            <person name="Lapidus A."/>
            <person name="Barry K."/>
            <person name="Detter J.C."/>
            <person name="Glavina del Rio T."/>
            <person name="Hammon N."/>
            <person name="Israni S."/>
            <person name="Dalin E."/>
            <person name="Tice H."/>
            <person name="Pitluck S."/>
            <person name="Sims D."/>
            <person name="Brettin T."/>
            <person name="Bruce D."/>
            <person name="Han C."/>
            <person name="Schmutz J."/>
            <person name="Larimer F."/>
            <person name="Land M."/>
            <person name="Hauser L."/>
            <person name="Kyrpides N."/>
            <person name="Kim E."/>
            <person name="Magnuson T."/>
            <person name="Richardson P."/>
        </authorList>
    </citation>
    <scope>NUCLEOTIDE SEQUENCE [LARGE SCALE GENOMIC DNA]</scope>
    <source>
        <strain evidence="6 7">JF-5</strain>
    </source>
</reference>
<name>A5G112_ACICJ</name>
<accession>A5G112</accession>
<keyword evidence="7" id="KW-1185">Reference proteome</keyword>
<proteinExistence type="predicted"/>
<keyword evidence="3 5" id="KW-0479">Metal-binding</keyword>
<dbReference type="GO" id="GO:0019825">
    <property type="term" value="F:oxygen binding"/>
    <property type="evidence" value="ECO:0007669"/>
    <property type="project" value="InterPro"/>
</dbReference>
<protein>
    <submittedName>
        <fullName evidence="6">Globin</fullName>
    </submittedName>
</protein>
<evidence type="ECO:0000256" key="3">
    <source>
        <dbReference type="ARBA" id="ARBA00022723"/>
    </source>
</evidence>
<dbReference type="Gene3D" id="1.10.490.10">
    <property type="entry name" value="Globins"/>
    <property type="match status" value="1"/>
</dbReference>
<keyword evidence="1" id="KW-0813">Transport</keyword>
<dbReference type="Proteomes" id="UP000000245">
    <property type="component" value="Chromosome"/>
</dbReference>
<dbReference type="eggNOG" id="COG2346">
    <property type="taxonomic scope" value="Bacteria"/>
</dbReference>
<dbReference type="EMBL" id="CP000697">
    <property type="protein sequence ID" value="ABQ31544.1"/>
    <property type="molecule type" value="Genomic_DNA"/>
</dbReference>
<sequence>MKARLESTIAIIGFVAGMALTTPAARASTSYYQQFGGESGMHSLVNDFVNRVTSDPRIDFYFAHTNIPALKAALATQFCMLEGGGCKFDMSMKSVHQGLNITQAAFNALANDLNITMDEHDIPVAAQNNLLAKLAAMESQVVTK</sequence>
<dbReference type="RefSeq" id="WP_012039991.1">
    <property type="nucleotide sequence ID" value="NC_009484.1"/>
</dbReference>
<evidence type="ECO:0000256" key="5">
    <source>
        <dbReference type="PIRSR" id="PIRSR601486-1"/>
    </source>
</evidence>
<dbReference type="HOGENOM" id="CLU_103526_2_0_5"/>
<dbReference type="InterPro" id="IPR012292">
    <property type="entry name" value="Globin/Proto"/>
</dbReference>
<dbReference type="GO" id="GO:0046872">
    <property type="term" value="F:metal ion binding"/>
    <property type="evidence" value="ECO:0007669"/>
    <property type="project" value="UniProtKB-KW"/>
</dbReference>
<dbReference type="CDD" id="cd00454">
    <property type="entry name" value="TrHb1_N"/>
    <property type="match status" value="1"/>
</dbReference>
<dbReference type="GO" id="GO:0020037">
    <property type="term" value="F:heme binding"/>
    <property type="evidence" value="ECO:0007669"/>
    <property type="project" value="InterPro"/>
</dbReference>
<dbReference type="AlphaFoldDB" id="A5G112"/>
<evidence type="ECO:0000256" key="4">
    <source>
        <dbReference type="ARBA" id="ARBA00023004"/>
    </source>
</evidence>